<comment type="caution">
    <text evidence="3">The sequence shown here is derived from an EMBL/GenBank/DDBJ whole genome shotgun (WGS) entry which is preliminary data.</text>
</comment>
<gene>
    <name evidence="3" type="ORF">ACFPN2_20005</name>
</gene>
<keyword evidence="1" id="KW-0732">Signal</keyword>
<keyword evidence="4" id="KW-1185">Reference proteome</keyword>
<feature type="signal peptide" evidence="1">
    <location>
        <begin position="1"/>
        <end position="21"/>
    </location>
</feature>
<keyword evidence="3" id="KW-0378">Hydrolase</keyword>
<evidence type="ECO:0000259" key="2">
    <source>
        <dbReference type="Pfam" id="PF00326"/>
    </source>
</evidence>
<feature type="domain" description="Peptidase S9 prolyl oligopeptidase catalytic" evidence="2">
    <location>
        <begin position="134"/>
        <end position="306"/>
    </location>
</feature>
<evidence type="ECO:0000313" key="3">
    <source>
        <dbReference type="EMBL" id="MFC4311394.1"/>
    </source>
</evidence>
<name>A0ABV8SYH1_9GAMM</name>
<dbReference type="Pfam" id="PF00326">
    <property type="entry name" value="Peptidase_S9"/>
    <property type="match status" value="1"/>
</dbReference>
<dbReference type="RefSeq" id="WP_380599694.1">
    <property type="nucleotide sequence ID" value="NZ_JBHSDU010000003.1"/>
</dbReference>
<proteinExistence type="predicted"/>
<feature type="chain" id="PRO_5046359604" evidence="1">
    <location>
        <begin position="22"/>
        <end position="316"/>
    </location>
</feature>
<dbReference type="GO" id="GO:0016787">
    <property type="term" value="F:hydrolase activity"/>
    <property type="evidence" value="ECO:0007669"/>
    <property type="project" value="UniProtKB-KW"/>
</dbReference>
<evidence type="ECO:0000313" key="4">
    <source>
        <dbReference type="Proteomes" id="UP001595904"/>
    </source>
</evidence>
<protein>
    <submittedName>
        <fullName evidence="3">Alpha/beta hydrolase family protein</fullName>
        <ecNumber evidence="3">3.4.-.-</ecNumber>
    </submittedName>
</protein>
<sequence length="316" mass="33184">MRMGCAALASVCLGLALTASAQSNSDFNCASTRANENRPAVVATTLGETPALVRIPARITHSPIVLWHGFGPPASEQALMEALPLDDVPAVKVYLGLPMFGSRAPAGGAKELARRQQQDLATLVFEPAVLGAAKELSAVVRALEEHGCLKRRERIGLFGFSAGGAAVLYALAERDVPIASAVTLNASTGLSASVKAYERATKGSYSWTDEARTLALRSDAAGRAKDIVKGHPPPALLIIHGNDDAMLTPEVASTLHRALQPLYYEAEAAQSLQLLLVPGMAHGWTNPGTLEAMRGAIGTWFGKYTGSSCESVGLRC</sequence>
<reference evidence="4" key="1">
    <citation type="journal article" date="2019" name="Int. J. Syst. Evol. Microbiol.">
        <title>The Global Catalogue of Microorganisms (GCM) 10K type strain sequencing project: providing services to taxonomists for standard genome sequencing and annotation.</title>
        <authorList>
            <consortium name="The Broad Institute Genomics Platform"/>
            <consortium name="The Broad Institute Genome Sequencing Center for Infectious Disease"/>
            <person name="Wu L."/>
            <person name="Ma J."/>
        </authorList>
    </citation>
    <scope>NUCLEOTIDE SEQUENCE [LARGE SCALE GENOMIC DNA]</scope>
    <source>
        <strain evidence="4">CGMCC 1.10759</strain>
    </source>
</reference>
<dbReference type="InterPro" id="IPR029058">
    <property type="entry name" value="AB_hydrolase_fold"/>
</dbReference>
<dbReference type="SUPFAM" id="SSF53474">
    <property type="entry name" value="alpha/beta-Hydrolases"/>
    <property type="match status" value="1"/>
</dbReference>
<dbReference type="EC" id="3.4.-.-" evidence="3"/>
<organism evidence="3 4">
    <name type="scientific">Steroidobacter flavus</name>
    <dbReference type="NCBI Taxonomy" id="1842136"/>
    <lineage>
        <taxon>Bacteria</taxon>
        <taxon>Pseudomonadati</taxon>
        <taxon>Pseudomonadota</taxon>
        <taxon>Gammaproteobacteria</taxon>
        <taxon>Steroidobacterales</taxon>
        <taxon>Steroidobacteraceae</taxon>
        <taxon>Steroidobacter</taxon>
    </lineage>
</organism>
<accession>A0ABV8SYH1</accession>
<dbReference type="Gene3D" id="3.40.50.1820">
    <property type="entry name" value="alpha/beta hydrolase"/>
    <property type="match status" value="1"/>
</dbReference>
<dbReference type="Proteomes" id="UP001595904">
    <property type="component" value="Unassembled WGS sequence"/>
</dbReference>
<evidence type="ECO:0000256" key="1">
    <source>
        <dbReference type="SAM" id="SignalP"/>
    </source>
</evidence>
<dbReference type="InterPro" id="IPR001375">
    <property type="entry name" value="Peptidase_S9_cat"/>
</dbReference>
<dbReference type="EMBL" id="JBHSDU010000003">
    <property type="protein sequence ID" value="MFC4311394.1"/>
    <property type="molecule type" value="Genomic_DNA"/>
</dbReference>